<dbReference type="AlphaFoldDB" id="A0AAV5ILA8"/>
<dbReference type="Proteomes" id="UP001054252">
    <property type="component" value="Unassembled WGS sequence"/>
</dbReference>
<organism evidence="2 3">
    <name type="scientific">Rubroshorea leprosula</name>
    <dbReference type="NCBI Taxonomy" id="152421"/>
    <lineage>
        <taxon>Eukaryota</taxon>
        <taxon>Viridiplantae</taxon>
        <taxon>Streptophyta</taxon>
        <taxon>Embryophyta</taxon>
        <taxon>Tracheophyta</taxon>
        <taxon>Spermatophyta</taxon>
        <taxon>Magnoliopsida</taxon>
        <taxon>eudicotyledons</taxon>
        <taxon>Gunneridae</taxon>
        <taxon>Pentapetalae</taxon>
        <taxon>rosids</taxon>
        <taxon>malvids</taxon>
        <taxon>Malvales</taxon>
        <taxon>Dipterocarpaceae</taxon>
        <taxon>Rubroshorea</taxon>
    </lineage>
</organism>
<accession>A0AAV5ILA8</accession>
<proteinExistence type="predicted"/>
<keyword evidence="3" id="KW-1185">Reference proteome</keyword>
<feature type="region of interest" description="Disordered" evidence="1">
    <location>
        <begin position="30"/>
        <end position="61"/>
    </location>
</feature>
<comment type="caution">
    <text evidence="2">The sequence shown here is derived from an EMBL/GenBank/DDBJ whole genome shotgun (WGS) entry which is preliminary data.</text>
</comment>
<name>A0AAV5ILA8_9ROSI</name>
<reference evidence="2 3" key="1">
    <citation type="journal article" date="2021" name="Commun. Biol.">
        <title>The genome of Shorea leprosula (Dipterocarpaceae) highlights the ecological relevance of drought in aseasonal tropical rainforests.</title>
        <authorList>
            <person name="Ng K.K.S."/>
            <person name="Kobayashi M.J."/>
            <person name="Fawcett J.A."/>
            <person name="Hatakeyama M."/>
            <person name="Paape T."/>
            <person name="Ng C.H."/>
            <person name="Ang C.C."/>
            <person name="Tnah L.H."/>
            <person name="Lee C.T."/>
            <person name="Nishiyama T."/>
            <person name="Sese J."/>
            <person name="O'Brien M.J."/>
            <person name="Copetti D."/>
            <person name="Mohd Noor M.I."/>
            <person name="Ong R.C."/>
            <person name="Putra M."/>
            <person name="Sireger I.Z."/>
            <person name="Indrioko S."/>
            <person name="Kosugi Y."/>
            <person name="Izuno A."/>
            <person name="Isagi Y."/>
            <person name="Lee S.L."/>
            <person name="Shimizu K.K."/>
        </authorList>
    </citation>
    <scope>NUCLEOTIDE SEQUENCE [LARGE SCALE GENOMIC DNA]</scope>
    <source>
        <strain evidence="2">214</strain>
    </source>
</reference>
<evidence type="ECO:0000313" key="3">
    <source>
        <dbReference type="Proteomes" id="UP001054252"/>
    </source>
</evidence>
<protein>
    <submittedName>
        <fullName evidence="2">Uncharacterized protein</fullName>
    </submittedName>
</protein>
<sequence>MAGKSDAVSVKVPHRNLRKEGEMEMVDEPRHWIHHNSSSNSTLPPSPTVLNGSPDLSSPMDVSSRHQCGLMTLILSCTVAAGVQFGWPLQLSLLTPYIQVRSLDFALQFLIRVLCPSLRTC</sequence>
<gene>
    <name evidence="2" type="ORF">SLEP1_g12305</name>
</gene>
<evidence type="ECO:0000313" key="2">
    <source>
        <dbReference type="EMBL" id="GKU99456.1"/>
    </source>
</evidence>
<dbReference type="EMBL" id="BPVZ01000014">
    <property type="protein sequence ID" value="GKU99456.1"/>
    <property type="molecule type" value="Genomic_DNA"/>
</dbReference>
<evidence type="ECO:0000256" key="1">
    <source>
        <dbReference type="SAM" id="MobiDB-lite"/>
    </source>
</evidence>